<dbReference type="InterPro" id="IPR002509">
    <property type="entry name" value="NODB_dom"/>
</dbReference>
<dbReference type="PANTHER" id="PTHR46471:SF2">
    <property type="entry name" value="CHITIN DEACETYLASE-RELATED"/>
    <property type="match status" value="1"/>
</dbReference>
<keyword evidence="8" id="KW-1185">Reference proteome</keyword>
<dbReference type="OMA" id="EGHFIAS"/>
<evidence type="ECO:0000256" key="2">
    <source>
        <dbReference type="ARBA" id="ARBA00022723"/>
    </source>
</evidence>
<keyword evidence="2" id="KW-0479">Metal-binding</keyword>
<dbReference type="EMBL" id="KQ965740">
    <property type="protein sequence ID" value="KXS19014.1"/>
    <property type="molecule type" value="Genomic_DNA"/>
</dbReference>
<sequence>MLQRAVDSGHCVGSHTWSHANLTTLDDDGVRLELSRLEDAFTRLTGKKPNFFRPPFGSYNSRVVQILSELGYNALVLWNEDTNDWDHPEDVRASVEVFKQAVRSLNPASASIVSLDHDILPNVTDIIIDATSVVRSEEGWRFVTMEECLGVPCYR</sequence>
<proteinExistence type="predicted"/>
<evidence type="ECO:0000259" key="6">
    <source>
        <dbReference type="PROSITE" id="PS51677"/>
    </source>
</evidence>
<name>A0A139AQT4_GONPJ</name>
<feature type="domain" description="NodB homology" evidence="6">
    <location>
        <begin position="1"/>
        <end position="143"/>
    </location>
</feature>
<dbReference type="Proteomes" id="UP000070544">
    <property type="component" value="Unassembled WGS sequence"/>
</dbReference>
<dbReference type="GO" id="GO:0046872">
    <property type="term" value="F:metal ion binding"/>
    <property type="evidence" value="ECO:0007669"/>
    <property type="project" value="UniProtKB-KW"/>
</dbReference>
<dbReference type="PROSITE" id="PS51677">
    <property type="entry name" value="NODB"/>
    <property type="match status" value="1"/>
</dbReference>
<dbReference type="PANTHER" id="PTHR46471">
    <property type="entry name" value="CHITIN DEACETYLASE"/>
    <property type="match status" value="1"/>
</dbReference>
<evidence type="ECO:0000256" key="5">
    <source>
        <dbReference type="ARBA" id="ARBA00023277"/>
    </source>
</evidence>
<dbReference type="Pfam" id="PF01522">
    <property type="entry name" value="Polysacc_deac_1"/>
    <property type="match status" value="1"/>
</dbReference>
<dbReference type="InterPro" id="IPR011330">
    <property type="entry name" value="Glyco_hydro/deAcase_b/a-brl"/>
</dbReference>
<evidence type="ECO:0000256" key="1">
    <source>
        <dbReference type="ARBA" id="ARBA00001941"/>
    </source>
</evidence>
<dbReference type="OrthoDB" id="5547340at2759"/>
<dbReference type="Gene3D" id="3.20.20.370">
    <property type="entry name" value="Glycoside hydrolase/deacetylase"/>
    <property type="match status" value="1"/>
</dbReference>
<evidence type="ECO:0000256" key="3">
    <source>
        <dbReference type="ARBA" id="ARBA00022729"/>
    </source>
</evidence>
<protein>
    <submittedName>
        <fullName evidence="7">Carbohydrate esterase family 4 protein</fullName>
    </submittedName>
</protein>
<reference evidence="7 8" key="1">
    <citation type="journal article" date="2015" name="Genome Biol. Evol.">
        <title>Phylogenomic analyses indicate that early fungi evolved digesting cell walls of algal ancestors of land plants.</title>
        <authorList>
            <person name="Chang Y."/>
            <person name="Wang S."/>
            <person name="Sekimoto S."/>
            <person name="Aerts A.L."/>
            <person name="Choi C."/>
            <person name="Clum A."/>
            <person name="LaButti K.M."/>
            <person name="Lindquist E.A."/>
            <person name="Yee Ngan C."/>
            <person name="Ohm R.A."/>
            <person name="Salamov A.A."/>
            <person name="Grigoriev I.V."/>
            <person name="Spatafora J.W."/>
            <person name="Berbee M.L."/>
        </authorList>
    </citation>
    <scope>NUCLEOTIDE SEQUENCE [LARGE SCALE GENOMIC DNA]</scope>
    <source>
        <strain evidence="7 8">JEL478</strain>
    </source>
</reference>
<gene>
    <name evidence="7" type="ORF">M427DRAFT_152938</name>
</gene>
<evidence type="ECO:0000256" key="4">
    <source>
        <dbReference type="ARBA" id="ARBA00022801"/>
    </source>
</evidence>
<dbReference type="AlphaFoldDB" id="A0A139AQT4"/>
<dbReference type="SUPFAM" id="SSF88713">
    <property type="entry name" value="Glycoside hydrolase/deacetylase"/>
    <property type="match status" value="1"/>
</dbReference>
<keyword evidence="5" id="KW-0119">Carbohydrate metabolism</keyword>
<dbReference type="GO" id="GO:0016810">
    <property type="term" value="F:hydrolase activity, acting on carbon-nitrogen (but not peptide) bonds"/>
    <property type="evidence" value="ECO:0007669"/>
    <property type="project" value="InterPro"/>
</dbReference>
<keyword evidence="3" id="KW-0732">Signal</keyword>
<evidence type="ECO:0000313" key="8">
    <source>
        <dbReference type="Proteomes" id="UP000070544"/>
    </source>
</evidence>
<organism evidence="7 8">
    <name type="scientific">Gonapodya prolifera (strain JEL478)</name>
    <name type="common">Monoblepharis prolifera</name>
    <dbReference type="NCBI Taxonomy" id="1344416"/>
    <lineage>
        <taxon>Eukaryota</taxon>
        <taxon>Fungi</taxon>
        <taxon>Fungi incertae sedis</taxon>
        <taxon>Chytridiomycota</taxon>
        <taxon>Chytridiomycota incertae sedis</taxon>
        <taxon>Monoblepharidomycetes</taxon>
        <taxon>Monoblepharidales</taxon>
        <taxon>Gonapodyaceae</taxon>
        <taxon>Gonapodya</taxon>
    </lineage>
</organism>
<dbReference type="GO" id="GO:0005975">
    <property type="term" value="P:carbohydrate metabolic process"/>
    <property type="evidence" value="ECO:0007669"/>
    <property type="project" value="InterPro"/>
</dbReference>
<comment type="cofactor">
    <cofactor evidence="1">
        <name>Co(2+)</name>
        <dbReference type="ChEBI" id="CHEBI:48828"/>
    </cofactor>
</comment>
<dbReference type="STRING" id="1344416.A0A139AQT4"/>
<keyword evidence="4" id="KW-0378">Hydrolase</keyword>
<accession>A0A139AQT4</accession>
<evidence type="ECO:0000313" key="7">
    <source>
        <dbReference type="EMBL" id="KXS19014.1"/>
    </source>
</evidence>